<dbReference type="PANTHER" id="PTHR10383:SF54">
    <property type="entry name" value="SERINC-DOMAIN CONTAINING SERINE AND SPHINGOLIPID BIOSYNTHESIS PROTEIN"/>
    <property type="match status" value="1"/>
</dbReference>
<organism evidence="7 8">
    <name type="scientific">Taxus chinensis</name>
    <name type="common">Chinese yew</name>
    <name type="synonym">Taxus wallichiana var. chinensis</name>
    <dbReference type="NCBI Taxonomy" id="29808"/>
    <lineage>
        <taxon>Eukaryota</taxon>
        <taxon>Viridiplantae</taxon>
        <taxon>Streptophyta</taxon>
        <taxon>Embryophyta</taxon>
        <taxon>Tracheophyta</taxon>
        <taxon>Spermatophyta</taxon>
        <taxon>Pinopsida</taxon>
        <taxon>Pinidae</taxon>
        <taxon>Conifers II</taxon>
        <taxon>Cupressales</taxon>
        <taxon>Taxaceae</taxon>
        <taxon>Taxus</taxon>
    </lineage>
</organism>
<evidence type="ECO:0000256" key="2">
    <source>
        <dbReference type="ARBA" id="ARBA00006665"/>
    </source>
</evidence>
<dbReference type="EMBL" id="JAHRHJ020000010">
    <property type="protein sequence ID" value="KAH9299839.1"/>
    <property type="molecule type" value="Genomic_DNA"/>
</dbReference>
<evidence type="ECO:0008006" key="9">
    <source>
        <dbReference type="Google" id="ProtNLM"/>
    </source>
</evidence>
<evidence type="ECO:0000256" key="3">
    <source>
        <dbReference type="ARBA" id="ARBA00022692"/>
    </source>
</evidence>
<dbReference type="Pfam" id="PF03348">
    <property type="entry name" value="Serinc"/>
    <property type="match status" value="1"/>
</dbReference>
<keyword evidence="8" id="KW-1185">Reference proteome</keyword>
<comment type="similarity">
    <text evidence="2">Belongs to the TDE1 family.</text>
</comment>
<accession>A0AA38CN69</accession>
<feature type="non-terminal residue" evidence="7">
    <location>
        <position position="252"/>
    </location>
</feature>
<keyword evidence="4 6" id="KW-1133">Transmembrane helix</keyword>
<comment type="caution">
    <text evidence="7">The sequence shown here is derived from an EMBL/GenBank/DDBJ whole genome shotgun (WGS) entry which is preliminary data.</text>
</comment>
<feature type="transmembrane region" description="Helical" evidence="6">
    <location>
        <begin position="154"/>
        <end position="172"/>
    </location>
</feature>
<evidence type="ECO:0000313" key="8">
    <source>
        <dbReference type="Proteomes" id="UP000824469"/>
    </source>
</evidence>
<feature type="transmembrane region" description="Helical" evidence="6">
    <location>
        <begin position="58"/>
        <end position="79"/>
    </location>
</feature>
<gene>
    <name evidence="7" type="ORF">KI387_031521</name>
</gene>
<evidence type="ECO:0000256" key="6">
    <source>
        <dbReference type="SAM" id="Phobius"/>
    </source>
</evidence>
<feature type="transmembrane region" description="Helical" evidence="6">
    <location>
        <begin position="17"/>
        <end position="37"/>
    </location>
</feature>
<keyword evidence="5 6" id="KW-0472">Membrane</keyword>
<feature type="transmembrane region" description="Helical" evidence="6">
    <location>
        <begin position="85"/>
        <end position="105"/>
    </location>
</feature>
<dbReference type="PANTHER" id="PTHR10383">
    <property type="entry name" value="SERINE INCORPORATOR"/>
    <property type="match status" value="1"/>
</dbReference>
<feature type="transmembrane region" description="Helical" evidence="6">
    <location>
        <begin position="117"/>
        <end position="142"/>
    </location>
</feature>
<evidence type="ECO:0000256" key="4">
    <source>
        <dbReference type="ARBA" id="ARBA00022989"/>
    </source>
</evidence>
<dbReference type="InterPro" id="IPR005016">
    <property type="entry name" value="TDE1/TMS"/>
</dbReference>
<dbReference type="Proteomes" id="UP000824469">
    <property type="component" value="Unassembled WGS sequence"/>
</dbReference>
<comment type="subcellular location">
    <subcellularLocation>
        <location evidence="1">Membrane</location>
        <topology evidence="1">Multi-pass membrane protein</topology>
    </subcellularLocation>
</comment>
<dbReference type="GO" id="GO:0016020">
    <property type="term" value="C:membrane"/>
    <property type="evidence" value="ECO:0007669"/>
    <property type="project" value="UniProtKB-SubCell"/>
</dbReference>
<evidence type="ECO:0000256" key="5">
    <source>
        <dbReference type="ARBA" id="ARBA00023136"/>
    </source>
</evidence>
<evidence type="ECO:0000313" key="7">
    <source>
        <dbReference type="EMBL" id="KAH9299839.1"/>
    </source>
</evidence>
<name>A0AA38CN69_TAXCH</name>
<reference evidence="7 8" key="1">
    <citation type="journal article" date="2021" name="Nat. Plants">
        <title>The Taxus genome provides insights into paclitaxel biosynthesis.</title>
        <authorList>
            <person name="Xiong X."/>
            <person name="Gou J."/>
            <person name="Liao Q."/>
            <person name="Li Y."/>
            <person name="Zhou Q."/>
            <person name="Bi G."/>
            <person name="Li C."/>
            <person name="Du R."/>
            <person name="Wang X."/>
            <person name="Sun T."/>
            <person name="Guo L."/>
            <person name="Liang H."/>
            <person name="Lu P."/>
            <person name="Wu Y."/>
            <person name="Zhang Z."/>
            <person name="Ro D.K."/>
            <person name="Shang Y."/>
            <person name="Huang S."/>
            <person name="Yan J."/>
        </authorList>
    </citation>
    <scope>NUCLEOTIDE SEQUENCE [LARGE SCALE GENOMIC DNA]</scope>
    <source>
        <strain evidence="7">Ta-2019</strain>
    </source>
</reference>
<keyword evidence="3 6" id="KW-0812">Transmembrane</keyword>
<evidence type="ECO:0000256" key="1">
    <source>
        <dbReference type="ARBA" id="ARBA00004141"/>
    </source>
</evidence>
<dbReference type="AlphaFoldDB" id="A0AA38CN69"/>
<protein>
    <recommendedName>
        <fullName evidence="9">Serine incorporator 3</fullName>
    </recommendedName>
</protein>
<proteinExistence type="inferred from homology"/>
<sequence>INHFAHTPSQEWFQTDAVLRVSLGNFLFFTIFALLMIGVKDQRDTRDSWHHGGWMGKIIAWCILIVLMFFVPNGVVGVYETLAKFGSGLFLLVQVVLLLDFTHTWNDAWVAKDEQFWYIALFVVSLVCYIATFSFSGLLFLWFNPSSQDCGLNMFFIVMTLGLAFVFAVVALHPKCTSIQRMLSVANCLDMLAEREGKLEDSLKVKRLGGKFRLDDALRNCPLATDHAFAVTKKALHAIVATYVTRYTRLYG</sequence>